<evidence type="ECO:0000313" key="8">
    <source>
        <dbReference type="EMBL" id="AYE33868.1"/>
    </source>
</evidence>
<reference evidence="8 10" key="1">
    <citation type="submission" date="2017-09" db="EMBL/GenBank/DDBJ databases">
        <authorList>
            <person name="Thomas P."/>
            <person name="Seyboldt C."/>
        </authorList>
    </citation>
    <scope>NUCLEOTIDE SEQUENCE [LARGE SCALE GENOMIC DNA]</scope>
    <source>
        <strain evidence="8 10">DSM 7534</strain>
    </source>
</reference>
<evidence type="ECO:0000313" key="11">
    <source>
        <dbReference type="Proteomes" id="UP001055437"/>
    </source>
</evidence>
<keyword evidence="5" id="KW-1133">Transmembrane helix</keyword>
<keyword evidence="5" id="KW-0812">Transmembrane</keyword>
<evidence type="ECO:0000256" key="1">
    <source>
        <dbReference type="ARBA" id="ARBA00022801"/>
    </source>
</evidence>
<dbReference type="SUPFAM" id="SSF55545">
    <property type="entry name" value="beta-N-acetylhexosaminidase-like domain"/>
    <property type="match status" value="1"/>
</dbReference>
<evidence type="ECO:0000256" key="4">
    <source>
        <dbReference type="SAM" id="MobiDB-lite"/>
    </source>
</evidence>
<evidence type="ECO:0000256" key="5">
    <source>
        <dbReference type="SAM" id="Phobius"/>
    </source>
</evidence>
<keyword evidence="1 3" id="KW-0378">Hydrolase</keyword>
<keyword evidence="5" id="KW-0472">Membrane</keyword>
<dbReference type="Gene3D" id="3.20.20.80">
    <property type="entry name" value="Glycosidases"/>
    <property type="match status" value="1"/>
</dbReference>
<dbReference type="KEGG" id="csep:CP523_04950"/>
<dbReference type="RefSeq" id="WP_120140588.1">
    <property type="nucleotide sequence ID" value="NZ_CP023671.1"/>
</dbReference>
<dbReference type="InterPro" id="IPR008979">
    <property type="entry name" value="Galactose-bd-like_sf"/>
</dbReference>
<dbReference type="Gene3D" id="1.20.58.460">
    <property type="entry name" value="Hyaluronidase post-catalytic domain-like"/>
    <property type="match status" value="1"/>
</dbReference>
<dbReference type="AlphaFoldDB" id="A0A9N7JJP1"/>
<evidence type="ECO:0000313" key="9">
    <source>
        <dbReference type="EMBL" id="USS00429.1"/>
    </source>
</evidence>
<feature type="domain" description="F5/8 type C" evidence="6">
    <location>
        <begin position="637"/>
        <end position="785"/>
    </location>
</feature>
<evidence type="ECO:0000313" key="10">
    <source>
        <dbReference type="Proteomes" id="UP000280586"/>
    </source>
</evidence>
<feature type="compositionally biased region" description="Gly residues" evidence="4">
    <location>
        <begin position="1093"/>
        <end position="1125"/>
    </location>
</feature>
<feature type="domain" description="GH84" evidence="7">
    <location>
        <begin position="188"/>
        <end position="459"/>
    </location>
</feature>
<feature type="transmembrane region" description="Helical" evidence="5">
    <location>
        <begin position="1146"/>
        <end position="1164"/>
    </location>
</feature>
<dbReference type="InterPro" id="IPR011496">
    <property type="entry name" value="O-GlcNAcase_cat"/>
</dbReference>
<dbReference type="GeneID" id="303560028"/>
<dbReference type="EMBL" id="CP023671">
    <property type="protein sequence ID" value="AYE33868.1"/>
    <property type="molecule type" value="Genomic_DNA"/>
</dbReference>
<dbReference type="GO" id="GO:0015929">
    <property type="term" value="F:hexosaminidase activity"/>
    <property type="evidence" value="ECO:0007669"/>
    <property type="project" value="UniProtKB-ARBA"/>
</dbReference>
<accession>A0A9N7JJP1</accession>
<dbReference type="Pfam" id="PF00754">
    <property type="entry name" value="F5_F8_type_C"/>
    <property type="match status" value="1"/>
</dbReference>
<dbReference type="Proteomes" id="UP001055437">
    <property type="component" value="Chromosome"/>
</dbReference>
<dbReference type="InterPro" id="IPR029018">
    <property type="entry name" value="Hex-like_dom2"/>
</dbReference>
<dbReference type="SUPFAM" id="SSF51445">
    <property type="entry name" value="(Trans)glycosidases"/>
    <property type="match status" value="1"/>
</dbReference>
<sequence>MKLEAKKLKWLIAKAMTVIMFFSLLPNVFVQKVQATEVGGVANYEIYPIPQSVEYNDGKLNISQEVNVVFEENIDEATKNRLFEVLAIKGISHEVTSEIKNDKTNFIVGINNSNGVVDNYFNENNLADDSHFENMDSHIISAKGNVVAVLGKDTDSAFYGITTLKHIFNQESGNEIRNLLIKDFANGQWRGFIEGYYGIPWSNENRKSLMEFGGDFKMNAYIFAPKDDEYHSLKWRELYPEEKLAEIREMVEVGTKTKNKFIWTIHPFLNGDSAMRFDTEEHYKEDLGIIIAKFEQLYEIGVRQFGVLADDAEGDESNQVKLMKDLEKWRLEKGDIYNLIFVPKVYTKESAGGNVNNPYLNTMRQMPETVDIMWTGDVILGWVTKDTFDFFKEAVGREAFMWLNWPVNDINNKRLLMGKGQMLDPTVTNFKGIVTNPMQEAQASKPALFAIADYGWNRAGFNVDKSWEDSFKYIDKDATEELYTFAKHMSDPAPNWHGLALDESEEIKPIIEEFTRMLRANESILEYSNVVLAEYNEILDATINFENKSKNELMKKEIKPWVDSLKALAESTIAYINSAIEFEKGNYEKAMIYYGEGADKYTLSRSYRIDLINDRKARPEPGTKRLIPFIKDLSKVVGDKIDGVINPDVEKLTLRPYTNMGPLYDGHIFNIADGNSASRIWIRNGAKEGDYMAVELSKETEINSIIFEQGETTTGKEAFNYGKFQYSMDGENWTDLNGEEYGPQLNKIVVEGLNVKAKHVRFIPTGEIKGNWISVREFSINKDNEESMIKEAYTNVDSLKKNNVSIVSDKATLTGVEGATLAENDYIGIKLNKIREITKIIDDYTNNDKVVLESSINGVEWTEVTDLNRAIEGRYVRIINKSKDTVNININNLELQCSDKKVTFVTRPSAEAKFEAEYLIDGLINTTFKPSVNAPKTGELVYRISDETNIKNVTVIQNPSTISNAVVSVRTENGWSDLGELGNSFNAFDTASLGNIFEIKIAWDGMAPILHEIGFSRVGESNEINKEELAKVIAKAENLKEEDYTKETWTNLEKSLKSAKEVMTKEDVTQDEVNSAVESLNKAISELVKNPGTPGGDNNNGGNNDGNNGGNGGSNNGGTTGGGNNSGNTEPGKGNGNLPNTGGQSAALALLLGTAFATTGTLVFKKKNSKR</sequence>
<dbReference type="SUPFAM" id="SSF140657">
    <property type="entry name" value="Hyaluronidase post-catalytic domain-like"/>
    <property type="match status" value="1"/>
</dbReference>
<dbReference type="InterPro" id="IPR015882">
    <property type="entry name" value="HEX_bac_N"/>
</dbReference>
<dbReference type="Proteomes" id="UP000280586">
    <property type="component" value="Chromosome"/>
</dbReference>
<dbReference type="Pfam" id="PF02838">
    <property type="entry name" value="Glyco_hydro_20b"/>
    <property type="match status" value="1"/>
</dbReference>
<dbReference type="EMBL" id="CP099799">
    <property type="protein sequence ID" value="USS00429.1"/>
    <property type="molecule type" value="Genomic_DNA"/>
</dbReference>
<gene>
    <name evidence="8" type="ORF">CP523_04950</name>
    <name evidence="9" type="ORF">NH397_13195</name>
</gene>
<proteinExistence type="inferred from homology"/>
<dbReference type="PROSITE" id="PS52009">
    <property type="entry name" value="GH84"/>
    <property type="match status" value="1"/>
</dbReference>
<keyword evidence="11" id="KW-1185">Reference proteome</keyword>
<comment type="similarity">
    <text evidence="3">Belongs to the glycosyl hydrolase 84 family.</text>
</comment>
<feature type="region of interest" description="Disordered" evidence="4">
    <location>
        <begin position="1087"/>
        <end position="1141"/>
    </location>
</feature>
<protein>
    <submittedName>
        <fullName evidence="9">Beta-N-acetylglucosaminidase domain-containing protein</fullName>
    </submittedName>
    <submittedName>
        <fullName evidence="8">Hyaluronidase</fullName>
    </submittedName>
</protein>
<organism evidence="8 10">
    <name type="scientific">Clostridium septicum</name>
    <dbReference type="NCBI Taxonomy" id="1504"/>
    <lineage>
        <taxon>Bacteria</taxon>
        <taxon>Bacillati</taxon>
        <taxon>Bacillota</taxon>
        <taxon>Clostridia</taxon>
        <taxon>Eubacteriales</taxon>
        <taxon>Clostridiaceae</taxon>
        <taxon>Clostridium</taxon>
    </lineage>
</organism>
<dbReference type="Pfam" id="PF07554">
    <property type="entry name" value="FIVAR"/>
    <property type="match status" value="1"/>
</dbReference>
<dbReference type="InterPro" id="IPR051822">
    <property type="entry name" value="Glycosyl_Hydrolase_84"/>
</dbReference>
<dbReference type="GO" id="GO:1901135">
    <property type="term" value="P:carbohydrate derivative metabolic process"/>
    <property type="evidence" value="ECO:0007669"/>
    <property type="project" value="UniProtKB-ARBA"/>
</dbReference>
<feature type="active site" description="Proton donor" evidence="3">
    <location>
        <position position="311"/>
    </location>
</feature>
<dbReference type="Pfam" id="PF07555">
    <property type="entry name" value="NAGidase"/>
    <property type="match status" value="1"/>
</dbReference>
<evidence type="ECO:0000256" key="2">
    <source>
        <dbReference type="ARBA" id="ARBA00023295"/>
    </source>
</evidence>
<dbReference type="PANTHER" id="PTHR13170:SF16">
    <property type="entry name" value="PROTEIN O-GLCNACASE"/>
    <property type="match status" value="1"/>
</dbReference>
<dbReference type="InterPro" id="IPR017853">
    <property type="entry name" value="GH"/>
</dbReference>
<keyword evidence="2 3" id="KW-0326">Glycosidase</keyword>
<dbReference type="PANTHER" id="PTHR13170">
    <property type="entry name" value="O-GLCNACASE"/>
    <property type="match status" value="1"/>
</dbReference>
<evidence type="ECO:0000259" key="6">
    <source>
        <dbReference type="PROSITE" id="PS50022"/>
    </source>
</evidence>
<reference evidence="9" key="2">
    <citation type="submission" date="2022-06" db="EMBL/GenBank/DDBJ databases">
        <authorList>
            <person name="Holder M.E."/>
            <person name="Ajami N.J."/>
            <person name="Petrosino J.F."/>
        </authorList>
    </citation>
    <scope>NUCLEOTIDE SEQUENCE</scope>
    <source>
        <strain evidence="9">RMA 8861</strain>
    </source>
</reference>
<dbReference type="Gene3D" id="2.60.120.260">
    <property type="entry name" value="Galactose-binding domain-like"/>
    <property type="match status" value="1"/>
</dbReference>
<dbReference type="SUPFAM" id="SSF49785">
    <property type="entry name" value="Galactose-binding domain-like"/>
    <property type="match status" value="2"/>
</dbReference>
<evidence type="ECO:0000259" key="7">
    <source>
        <dbReference type="PROSITE" id="PS52009"/>
    </source>
</evidence>
<dbReference type="NCBIfam" id="TIGR01167">
    <property type="entry name" value="LPXTG_anchor"/>
    <property type="match status" value="1"/>
</dbReference>
<dbReference type="InterPro" id="IPR000421">
    <property type="entry name" value="FA58C"/>
</dbReference>
<evidence type="ECO:0000256" key="3">
    <source>
        <dbReference type="PROSITE-ProRule" id="PRU01353"/>
    </source>
</evidence>
<dbReference type="GO" id="GO:0005975">
    <property type="term" value="P:carbohydrate metabolic process"/>
    <property type="evidence" value="ECO:0007669"/>
    <property type="project" value="UniProtKB-ARBA"/>
</dbReference>
<dbReference type="Gene3D" id="3.30.379.10">
    <property type="entry name" value="Chitobiase/beta-hexosaminidase domain 2-like"/>
    <property type="match status" value="1"/>
</dbReference>
<dbReference type="Gene3D" id="1.20.1270.70">
    <property type="entry name" value="Designed single chain three-helix bundle"/>
    <property type="match status" value="1"/>
</dbReference>
<name>A0A9N7JJP1_CLOSE</name>
<dbReference type="PROSITE" id="PS50022">
    <property type="entry name" value="FA58C_3"/>
    <property type="match status" value="1"/>
</dbReference>